<dbReference type="InterPro" id="IPR050267">
    <property type="entry name" value="Anti-sigma-factor_SerPK"/>
</dbReference>
<proteinExistence type="predicted"/>
<name>A0ABT4CL26_9ACTN</name>
<evidence type="ECO:0000259" key="2">
    <source>
        <dbReference type="Pfam" id="PF13581"/>
    </source>
</evidence>
<evidence type="ECO:0000313" key="5">
    <source>
        <dbReference type="Proteomes" id="UP001074726"/>
    </source>
</evidence>
<accession>A0ABT4CL26</accession>
<protein>
    <submittedName>
        <fullName evidence="4">MEDS domain-containing protein</fullName>
    </submittedName>
</protein>
<gene>
    <name evidence="4" type="ORF">NYO98_20785</name>
</gene>
<reference evidence="4" key="1">
    <citation type="submission" date="2022-08" db="EMBL/GenBank/DDBJ databases">
        <title>Genome sequencing of Nocardioides sp. STR2.</title>
        <authorList>
            <person name="So Y."/>
        </authorList>
    </citation>
    <scope>NUCLEOTIDE SEQUENCE</scope>
    <source>
        <strain evidence="4">STR2</strain>
    </source>
</reference>
<evidence type="ECO:0000259" key="3">
    <source>
        <dbReference type="Pfam" id="PF14417"/>
    </source>
</evidence>
<dbReference type="InterPro" id="IPR036890">
    <property type="entry name" value="HATPase_C_sf"/>
</dbReference>
<comment type="caution">
    <text evidence="4">The sequence shown here is derived from an EMBL/GenBank/DDBJ whole genome shotgun (WGS) entry which is preliminary data.</text>
</comment>
<dbReference type="Gene3D" id="3.30.565.10">
    <property type="entry name" value="Histidine kinase-like ATPase, C-terminal domain"/>
    <property type="match status" value="1"/>
</dbReference>
<dbReference type="PANTHER" id="PTHR35526">
    <property type="entry name" value="ANTI-SIGMA-F FACTOR RSBW-RELATED"/>
    <property type="match status" value="1"/>
</dbReference>
<organism evidence="4 5">
    <name type="scientific">Nocardioides pini</name>
    <dbReference type="NCBI Taxonomy" id="2975053"/>
    <lineage>
        <taxon>Bacteria</taxon>
        <taxon>Bacillati</taxon>
        <taxon>Actinomycetota</taxon>
        <taxon>Actinomycetes</taxon>
        <taxon>Propionibacteriales</taxon>
        <taxon>Nocardioidaceae</taxon>
        <taxon>Nocardioides</taxon>
    </lineage>
</organism>
<keyword evidence="1" id="KW-0808">Transferase</keyword>
<dbReference type="EMBL" id="JAPPUX010000007">
    <property type="protein sequence ID" value="MCY4728729.1"/>
    <property type="molecule type" value="Genomic_DNA"/>
</dbReference>
<dbReference type="Proteomes" id="UP001074726">
    <property type="component" value="Unassembled WGS sequence"/>
</dbReference>
<dbReference type="Pfam" id="PF13581">
    <property type="entry name" value="HATPase_c_2"/>
    <property type="match status" value="1"/>
</dbReference>
<evidence type="ECO:0000256" key="1">
    <source>
        <dbReference type="ARBA" id="ARBA00022527"/>
    </source>
</evidence>
<feature type="domain" description="MEDS" evidence="3">
    <location>
        <begin position="6"/>
        <end position="161"/>
    </location>
</feature>
<sequence>MTDRVHEVAAYDEAASLVDRVAAFVADSLEEGVPVVTVSRPAHRRAVDALLAAQAVDVDRARRDGRLTTLDADETMARLLVDGRPDPDLFAELVASLVPADGQEVSAFGEMVAILWEQGEVAAALELESLWNAAIAEHPVRLLCAYPSSVLSDAELGDVARMCGLHDHVSLAGPHPGPAGGRGDDDVVRSGVHLPVPAAVGSVRGFVRDALAGWGLDHLVGDAVLITSELATNAVTHGDSPFRASLVRTEDAVRVSVEDGSHARPELHHALPGDLDGRGMAIVAMLSRRNGCDSTAAGKVTWAELSA</sequence>
<dbReference type="RefSeq" id="WP_268113792.1">
    <property type="nucleotide sequence ID" value="NZ_JAPPUX010000007.1"/>
</dbReference>
<keyword evidence="1" id="KW-0418">Kinase</keyword>
<dbReference type="InterPro" id="IPR003594">
    <property type="entry name" value="HATPase_dom"/>
</dbReference>
<dbReference type="InterPro" id="IPR025847">
    <property type="entry name" value="MEDS_domain"/>
</dbReference>
<feature type="domain" description="Histidine kinase/HSP90-like ATPase" evidence="2">
    <location>
        <begin position="197"/>
        <end position="302"/>
    </location>
</feature>
<dbReference type="CDD" id="cd16936">
    <property type="entry name" value="HATPase_RsbW-like"/>
    <property type="match status" value="1"/>
</dbReference>
<dbReference type="Pfam" id="PF14417">
    <property type="entry name" value="MEDS"/>
    <property type="match status" value="1"/>
</dbReference>
<keyword evidence="1" id="KW-0723">Serine/threonine-protein kinase</keyword>
<dbReference type="PANTHER" id="PTHR35526:SF3">
    <property type="entry name" value="ANTI-SIGMA-F FACTOR RSBW"/>
    <property type="match status" value="1"/>
</dbReference>
<keyword evidence="5" id="KW-1185">Reference proteome</keyword>
<evidence type="ECO:0000313" key="4">
    <source>
        <dbReference type="EMBL" id="MCY4728729.1"/>
    </source>
</evidence>